<evidence type="ECO:0008006" key="3">
    <source>
        <dbReference type="Google" id="ProtNLM"/>
    </source>
</evidence>
<accession>A0A2H9VQ16</accession>
<evidence type="ECO:0000313" key="2">
    <source>
        <dbReference type="Proteomes" id="UP000242687"/>
    </source>
</evidence>
<name>A0A2H9VQ16_9SPHI</name>
<sequence length="238" mass="25974">MALTAVLCTALTQKAFSQTDSLALKNNTTDSVKTASLINDKNKLSLQINGGTQGGGAELKFGVTNRLAVRLGGAAAPFNANTNINIDGFQTNSSQRVDFTNAHLLLDVKPFGNSSGFRFVGGAGYFFKAKGNLVITPTGDYVFGGYKLKGSDIGTLTMDITWEGVAPYFGIGLFRSFPNKFFNINLDLGTYYLTAPSTKIVGTKLLIDNNQLEPQFNQNLKDYRWLPVLQLNFNFRIR</sequence>
<dbReference type="OrthoDB" id="597504at2"/>
<dbReference type="Proteomes" id="UP000242687">
    <property type="component" value="Unassembled WGS sequence"/>
</dbReference>
<reference evidence="1 2" key="1">
    <citation type="submission" date="2017-11" db="EMBL/GenBank/DDBJ databases">
        <title>Genomic Encyclopedia of Archaeal and Bacterial Type Strains, Phase II (KMG-II): From Individual Species to Whole Genera.</title>
        <authorList>
            <person name="Goeker M."/>
        </authorList>
    </citation>
    <scope>NUCLEOTIDE SEQUENCE [LARGE SCALE GENOMIC DNA]</scope>
    <source>
        <strain evidence="1 2">DSM 28175</strain>
    </source>
</reference>
<proteinExistence type="predicted"/>
<keyword evidence="2" id="KW-1185">Reference proteome</keyword>
<dbReference type="Gene3D" id="2.40.160.170">
    <property type="match status" value="1"/>
</dbReference>
<organism evidence="1 2">
    <name type="scientific">Mucilaginibacter auburnensis</name>
    <dbReference type="NCBI Taxonomy" id="1457233"/>
    <lineage>
        <taxon>Bacteria</taxon>
        <taxon>Pseudomonadati</taxon>
        <taxon>Bacteroidota</taxon>
        <taxon>Sphingobacteriia</taxon>
        <taxon>Sphingobacteriales</taxon>
        <taxon>Sphingobacteriaceae</taxon>
        <taxon>Mucilaginibacter</taxon>
    </lineage>
</organism>
<dbReference type="AlphaFoldDB" id="A0A2H9VQ16"/>
<gene>
    <name evidence="1" type="ORF">CLV57_3578</name>
</gene>
<evidence type="ECO:0000313" key="1">
    <source>
        <dbReference type="EMBL" id="PJJ80427.1"/>
    </source>
</evidence>
<protein>
    <recommendedName>
        <fullName evidence="3">Outer membrane protein with beta-barrel domain</fullName>
    </recommendedName>
</protein>
<comment type="caution">
    <text evidence="1">The sequence shown here is derived from an EMBL/GenBank/DDBJ whole genome shotgun (WGS) entry which is preliminary data.</text>
</comment>
<dbReference type="EMBL" id="PGFJ01000002">
    <property type="protein sequence ID" value="PJJ80427.1"/>
    <property type="molecule type" value="Genomic_DNA"/>
</dbReference>